<dbReference type="CDD" id="cd01392">
    <property type="entry name" value="HTH_LacI"/>
    <property type="match status" value="1"/>
</dbReference>
<dbReference type="SUPFAM" id="SSF53822">
    <property type="entry name" value="Periplasmic binding protein-like I"/>
    <property type="match status" value="1"/>
</dbReference>
<dbReference type="PRINTS" id="PR00036">
    <property type="entry name" value="HTHLACI"/>
</dbReference>
<dbReference type="Pfam" id="PF13377">
    <property type="entry name" value="Peripla_BP_3"/>
    <property type="match status" value="1"/>
</dbReference>
<dbReference type="GO" id="GO:0003700">
    <property type="term" value="F:DNA-binding transcription factor activity"/>
    <property type="evidence" value="ECO:0007669"/>
    <property type="project" value="TreeGrafter"/>
</dbReference>
<keyword evidence="3" id="KW-0804">Transcription</keyword>
<evidence type="ECO:0000256" key="4">
    <source>
        <dbReference type="SAM" id="MobiDB-lite"/>
    </source>
</evidence>
<dbReference type="PROSITE" id="PS00356">
    <property type="entry name" value="HTH_LACI_1"/>
    <property type="match status" value="1"/>
</dbReference>
<evidence type="ECO:0000256" key="2">
    <source>
        <dbReference type="ARBA" id="ARBA00023125"/>
    </source>
</evidence>
<dbReference type="RefSeq" id="WP_086514895.1">
    <property type="nucleotide sequence ID" value="NZ_MDJZ01000016.1"/>
</dbReference>
<organism evidence="6 7">
    <name type="scientific">Clavibacter michiganensis</name>
    <dbReference type="NCBI Taxonomy" id="28447"/>
    <lineage>
        <taxon>Bacteria</taxon>
        <taxon>Bacillati</taxon>
        <taxon>Actinomycetota</taxon>
        <taxon>Actinomycetes</taxon>
        <taxon>Micrococcales</taxon>
        <taxon>Microbacteriaceae</taxon>
        <taxon>Clavibacter</taxon>
    </lineage>
</organism>
<dbReference type="InterPro" id="IPR046335">
    <property type="entry name" value="LacI/GalR-like_sensor"/>
</dbReference>
<name>A0A251YIT2_9MICO</name>
<dbReference type="Proteomes" id="UP000195101">
    <property type="component" value="Unassembled WGS sequence"/>
</dbReference>
<proteinExistence type="predicted"/>
<dbReference type="SMART" id="SM00354">
    <property type="entry name" value="HTH_LACI"/>
    <property type="match status" value="1"/>
</dbReference>
<dbReference type="AlphaFoldDB" id="A0A251YIT2"/>
<feature type="domain" description="HTH lacI-type" evidence="5">
    <location>
        <begin position="24"/>
        <end position="78"/>
    </location>
</feature>
<evidence type="ECO:0000313" key="7">
    <source>
        <dbReference type="Proteomes" id="UP000195101"/>
    </source>
</evidence>
<dbReference type="Gene3D" id="3.40.50.2300">
    <property type="match status" value="2"/>
</dbReference>
<dbReference type="PANTHER" id="PTHR30146:SF109">
    <property type="entry name" value="HTH-TYPE TRANSCRIPTIONAL REGULATOR GALS"/>
    <property type="match status" value="1"/>
</dbReference>
<feature type="region of interest" description="Disordered" evidence="4">
    <location>
        <begin position="1"/>
        <end position="23"/>
    </location>
</feature>
<keyword evidence="2" id="KW-0238">DNA-binding</keyword>
<gene>
    <name evidence="6" type="primary">lacI_2</name>
    <name evidence="6" type="ORF">BFL37_09520</name>
</gene>
<evidence type="ECO:0000313" key="6">
    <source>
        <dbReference type="EMBL" id="OUE24136.1"/>
    </source>
</evidence>
<dbReference type="PANTHER" id="PTHR30146">
    <property type="entry name" value="LACI-RELATED TRANSCRIPTIONAL REPRESSOR"/>
    <property type="match status" value="1"/>
</dbReference>
<sequence length="348" mass="35865">MGAEEPTASDPPPAAATPTALRRPSLADVASLAGVSKQTVSRVVNGSASVRPETRARVATVIRDLGYRPDETARALATGRRESIGILVLGRPAHENAAVRDALRHEADAAGVRTVVAGSDGERRDDVERAFADLAGERPAVIVVIGSSPWSRAAAEAVVPGTPLVHADDAPGDPAADPQRAAARAATELLLAAGHTRVGHVTGPACSGIARRRAAGWRDAMRAAGLPVFAIEEGSWSERTGYEATRRLISRCAVTAVLAASDATAMGALHAARDAGEPPPERISVVGMGDSPMSAHCAPPLTTVRLDLAALGRSLFDRARDGTSATRVACALVVRDSVRHHPSSPAGP</sequence>
<keyword evidence="1" id="KW-0805">Transcription regulation</keyword>
<evidence type="ECO:0000256" key="1">
    <source>
        <dbReference type="ARBA" id="ARBA00023015"/>
    </source>
</evidence>
<dbReference type="InterPro" id="IPR028082">
    <property type="entry name" value="Peripla_BP_I"/>
</dbReference>
<dbReference type="SUPFAM" id="SSF47413">
    <property type="entry name" value="lambda repressor-like DNA-binding domains"/>
    <property type="match status" value="1"/>
</dbReference>
<dbReference type="PROSITE" id="PS50932">
    <property type="entry name" value="HTH_LACI_2"/>
    <property type="match status" value="1"/>
</dbReference>
<dbReference type="InterPro" id="IPR000843">
    <property type="entry name" value="HTH_LacI"/>
</dbReference>
<comment type="caution">
    <text evidence="6">The sequence shown here is derived from an EMBL/GenBank/DDBJ whole genome shotgun (WGS) entry which is preliminary data.</text>
</comment>
<evidence type="ECO:0000256" key="3">
    <source>
        <dbReference type="ARBA" id="ARBA00023163"/>
    </source>
</evidence>
<dbReference type="Pfam" id="PF00356">
    <property type="entry name" value="LacI"/>
    <property type="match status" value="1"/>
</dbReference>
<dbReference type="OrthoDB" id="37081at2"/>
<accession>A0A251YIT2</accession>
<dbReference type="GO" id="GO:0000976">
    <property type="term" value="F:transcription cis-regulatory region binding"/>
    <property type="evidence" value="ECO:0007669"/>
    <property type="project" value="TreeGrafter"/>
</dbReference>
<evidence type="ECO:0000259" key="5">
    <source>
        <dbReference type="PROSITE" id="PS50932"/>
    </source>
</evidence>
<reference evidence="6 7" key="1">
    <citation type="submission" date="2016-08" db="EMBL/GenBank/DDBJ databases">
        <title>Genome sequence of Clavibacter michiganensis spp strain CFBP8019.</title>
        <authorList>
            <person name="Thapa S.P."/>
            <person name="Coaker G."/>
            <person name="Jacques M.-A."/>
        </authorList>
    </citation>
    <scope>NUCLEOTIDE SEQUENCE [LARGE SCALE GENOMIC DNA]</scope>
    <source>
        <strain evidence="6">CFBP8019</strain>
    </source>
</reference>
<protein>
    <submittedName>
        <fullName evidence="6">Lactose operon repressor</fullName>
    </submittedName>
</protein>
<keyword evidence="7" id="KW-1185">Reference proteome</keyword>
<dbReference type="EMBL" id="MDJZ01000016">
    <property type="protein sequence ID" value="OUE24136.1"/>
    <property type="molecule type" value="Genomic_DNA"/>
</dbReference>
<dbReference type="Gene3D" id="1.10.260.40">
    <property type="entry name" value="lambda repressor-like DNA-binding domains"/>
    <property type="match status" value="1"/>
</dbReference>
<dbReference type="InterPro" id="IPR010982">
    <property type="entry name" value="Lambda_DNA-bd_dom_sf"/>
</dbReference>